<dbReference type="SUPFAM" id="SSF48264">
    <property type="entry name" value="Cytochrome P450"/>
    <property type="match status" value="1"/>
</dbReference>
<dbReference type="PRINTS" id="PR00463">
    <property type="entry name" value="EP450I"/>
</dbReference>
<keyword evidence="5 6" id="KW-0349">Heme</keyword>
<dbReference type="PANTHER" id="PTHR46300">
    <property type="entry name" value="P450, PUTATIVE (EUROFUNG)-RELATED-RELATED"/>
    <property type="match status" value="1"/>
</dbReference>
<evidence type="ECO:0000256" key="3">
    <source>
        <dbReference type="ARBA" id="ARBA00023002"/>
    </source>
</evidence>
<keyword evidence="7" id="KW-0732">Signal</keyword>
<protein>
    <recommendedName>
        <fullName evidence="10">Cytochrome P450</fullName>
    </recommendedName>
</protein>
<dbReference type="GO" id="GO:0004497">
    <property type="term" value="F:monooxygenase activity"/>
    <property type="evidence" value="ECO:0007669"/>
    <property type="project" value="UniProtKB-KW"/>
</dbReference>
<evidence type="ECO:0000256" key="1">
    <source>
        <dbReference type="ARBA" id="ARBA00010617"/>
    </source>
</evidence>
<keyword evidence="3 6" id="KW-0560">Oxidoreductase</keyword>
<evidence type="ECO:0000256" key="5">
    <source>
        <dbReference type="PIRSR" id="PIRSR602401-1"/>
    </source>
</evidence>
<comment type="cofactor">
    <cofactor evidence="5">
        <name>heme</name>
        <dbReference type="ChEBI" id="CHEBI:30413"/>
    </cofactor>
</comment>
<dbReference type="Pfam" id="PF00067">
    <property type="entry name" value="p450"/>
    <property type="match status" value="1"/>
</dbReference>
<keyword evidence="2 5" id="KW-0479">Metal-binding</keyword>
<dbReference type="PROSITE" id="PS00086">
    <property type="entry name" value="CYTOCHROME_P450"/>
    <property type="match status" value="1"/>
</dbReference>
<feature type="signal peptide" evidence="7">
    <location>
        <begin position="1"/>
        <end position="21"/>
    </location>
</feature>
<dbReference type="GO" id="GO:0016705">
    <property type="term" value="F:oxidoreductase activity, acting on paired donors, with incorporation or reduction of molecular oxygen"/>
    <property type="evidence" value="ECO:0007669"/>
    <property type="project" value="InterPro"/>
</dbReference>
<keyword evidence="9" id="KW-1185">Reference proteome</keyword>
<evidence type="ECO:0000256" key="7">
    <source>
        <dbReference type="SAM" id="SignalP"/>
    </source>
</evidence>
<gene>
    <name evidence="8" type="ORF">LTR77_006701</name>
</gene>
<dbReference type="PRINTS" id="PR00385">
    <property type="entry name" value="P450"/>
</dbReference>
<comment type="caution">
    <text evidence="8">The sequence shown here is derived from an EMBL/GenBank/DDBJ whole genome shotgun (WGS) entry which is preliminary data.</text>
</comment>
<dbReference type="RefSeq" id="XP_064657743.1">
    <property type="nucleotide sequence ID" value="XM_064803942.1"/>
</dbReference>
<feature type="chain" id="PRO_5043362051" description="Cytochrome P450" evidence="7">
    <location>
        <begin position="22"/>
        <end position="519"/>
    </location>
</feature>
<evidence type="ECO:0008006" key="10">
    <source>
        <dbReference type="Google" id="ProtNLM"/>
    </source>
</evidence>
<dbReference type="EMBL" id="JAVRRT010000010">
    <property type="protein sequence ID" value="KAK5168133.1"/>
    <property type="molecule type" value="Genomic_DNA"/>
</dbReference>
<evidence type="ECO:0000256" key="4">
    <source>
        <dbReference type="ARBA" id="ARBA00023004"/>
    </source>
</evidence>
<dbReference type="GeneID" id="89928041"/>
<evidence type="ECO:0000256" key="2">
    <source>
        <dbReference type="ARBA" id="ARBA00022723"/>
    </source>
</evidence>
<evidence type="ECO:0000256" key="6">
    <source>
        <dbReference type="RuleBase" id="RU000461"/>
    </source>
</evidence>
<comment type="similarity">
    <text evidence="1 6">Belongs to the cytochrome P450 family.</text>
</comment>
<keyword evidence="6" id="KW-0503">Monooxygenase</keyword>
<dbReference type="Proteomes" id="UP001337655">
    <property type="component" value="Unassembled WGS sequence"/>
</dbReference>
<dbReference type="GO" id="GO:0020037">
    <property type="term" value="F:heme binding"/>
    <property type="evidence" value="ECO:0007669"/>
    <property type="project" value="InterPro"/>
</dbReference>
<organism evidence="8 9">
    <name type="scientific">Saxophila tyrrhenica</name>
    <dbReference type="NCBI Taxonomy" id="1690608"/>
    <lineage>
        <taxon>Eukaryota</taxon>
        <taxon>Fungi</taxon>
        <taxon>Dikarya</taxon>
        <taxon>Ascomycota</taxon>
        <taxon>Pezizomycotina</taxon>
        <taxon>Dothideomycetes</taxon>
        <taxon>Dothideomycetidae</taxon>
        <taxon>Mycosphaerellales</taxon>
        <taxon>Extremaceae</taxon>
        <taxon>Saxophila</taxon>
    </lineage>
</organism>
<feature type="binding site" description="axial binding residue" evidence="5">
    <location>
        <position position="443"/>
    </location>
    <ligand>
        <name>heme</name>
        <dbReference type="ChEBI" id="CHEBI:30413"/>
    </ligand>
    <ligandPart>
        <name>Fe</name>
        <dbReference type="ChEBI" id="CHEBI:18248"/>
    </ligandPart>
</feature>
<dbReference type="AlphaFoldDB" id="A0AAV9P8H5"/>
<dbReference type="InterPro" id="IPR002401">
    <property type="entry name" value="Cyt_P450_E_grp-I"/>
</dbReference>
<proteinExistence type="inferred from homology"/>
<dbReference type="GO" id="GO:0005506">
    <property type="term" value="F:iron ion binding"/>
    <property type="evidence" value="ECO:0007669"/>
    <property type="project" value="InterPro"/>
</dbReference>
<dbReference type="PANTHER" id="PTHR46300:SF8">
    <property type="entry name" value="CYTOCHROME P450 2E1"/>
    <property type="match status" value="1"/>
</dbReference>
<name>A0AAV9P8H5_9PEZI</name>
<evidence type="ECO:0000313" key="8">
    <source>
        <dbReference type="EMBL" id="KAK5168133.1"/>
    </source>
</evidence>
<dbReference type="InterPro" id="IPR050364">
    <property type="entry name" value="Cytochrome_P450_fung"/>
</dbReference>
<dbReference type="InterPro" id="IPR001128">
    <property type="entry name" value="Cyt_P450"/>
</dbReference>
<keyword evidence="4 5" id="KW-0408">Iron</keyword>
<dbReference type="InterPro" id="IPR017972">
    <property type="entry name" value="Cyt_P450_CS"/>
</dbReference>
<dbReference type="InterPro" id="IPR036396">
    <property type="entry name" value="Cyt_P450_sf"/>
</dbReference>
<reference evidence="8 9" key="1">
    <citation type="submission" date="2023-08" db="EMBL/GenBank/DDBJ databases">
        <title>Black Yeasts Isolated from many extreme environments.</title>
        <authorList>
            <person name="Coleine C."/>
            <person name="Stajich J.E."/>
            <person name="Selbmann L."/>
        </authorList>
    </citation>
    <scope>NUCLEOTIDE SEQUENCE [LARGE SCALE GENOMIC DNA]</scope>
    <source>
        <strain evidence="8 9">CCFEE 5935</strain>
    </source>
</reference>
<dbReference type="CDD" id="cd11065">
    <property type="entry name" value="CYP64-like"/>
    <property type="match status" value="1"/>
</dbReference>
<dbReference type="Gene3D" id="1.10.630.10">
    <property type="entry name" value="Cytochrome P450"/>
    <property type="match status" value="1"/>
</dbReference>
<evidence type="ECO:0000313" key="9">
    <source>
        <dbReference type="Proteomes" id="UP001337655"/>
    </source>
</evidence>
<sequence>MLAVLWLLGLLLSLILYTVYHISIAHSRPSGAELPPGPRGLPLIGNLLQIPPKHSWLKFYEWSQQYGPLYRLSVMGRNQVIVSTEKVANGLLRERGNIYSSREQLPMAAKLMSRDLRPLLLPYGERWRRGRKLMHAMTMPSAATSYQPLQTSESEHLLVDLLRQPDQYEFLLERYAGAVIMRLAYDKSYEGNEDDVRKALQVVHTVERVASPGAYLVDTFPFLMYLPDFLAPFKREAKALHQFELTFFRSMLADVRERLSVNACGPCFARSFLERQDSWSLSMDEGAYVLGTLFEAGSGTTAAAMMSFILAMLHHPAWQTAIQCEVDDICGADGRLPNFADVPQLPTVRAVIKEVLRWRPVTAGGVPHELERDDVYDGVFLPKGTNVHANQWAIHRDPALYPDPDTFNPARWLDEKYPTYRTPLDRYPNLQNSSAFGFGRRICPGMNIAENSLHLLTARLAWAVDVRKKPGVDVPWYNYTEGFNVQPKPFQFELIARSADKRRIVEQTWQQSLARGPGR</sequence>
<accession>A0AAV9P8H5</accession>